<evidence type="ECO:0000313" key="2">
    <source>
        <dbReference type="WBParaSite" id="HCON_00066660-00001"/>
    </source>
</evidence>
<organism evidence="1 2">
    <name type="scientific">Haemonchus contortus</name>
    <name type="common">Barber pole worm</name>
    <dbReference type="NCBI Taxonomy" id="6289"/>
    <lineage>
        <taxon>Eukaryota</taxon>
        <taxon>Metazoa</taxon>
        <taxon>Ecdysozoa</taxon>
        <taxon>Nematoda</taxon>
        <taxon>Chromadorea</taxon>
        <taxon>Rhabditida</taxon>
        <taxon>Rhabditina</taxon>
        <taxon>Rhabditomorpha</taxon>
        <taxon>Strongyloidea</taxon>
        <taxon>Trichostrongylidae</taxon>
        <taxon>Haemonchus</taxon>
    </lineage>
</organism>
<reference evidence="2" key="1">
    <citation type="submission" date="2020-12" db="UniProtKB">
        <authorList>
            <consortium name="WormBaseParasite"/>
        </authorList>
    </citation>
    <scope>IDENTIFICATION</scope>
    <source>
        <strain evidence="2">MHco3</strain>
    </source>
</reference>
<proteinExistence type="predicted"/>
<dbReference type="Proteomes" id="UP000025227">
    <property type="component" value="Unplaced"/>
</dbReference>
<name>A0A7I4YAA3_HAECO</name>
<dbReference type="WBParaSite" id="HCON_00066660-00001">
    <property type="protein sequence ID" value="HCON_00066660-00001"/>
    <property type="gene ID" value="HCON_00066660"/>
</dbReference>
<sequence>MPAYVPSRQCIGYINQEERRYIDDCFIITSTLFEMDVCFRPMYEQSQYIKLTREIPHNNWLPHLNTQVKVSKAVVSVRWYREGGLKDILVHATSAHPQAVKRAGVNKSLTREGS</sequence>
<evidence type="ECO:0000313" key="1">
    <source>
        <dbReference type="Proteomes" id="UP000025227"/>
    </source>
</evidence>
<dbReference type="OrthoDB" id="5988153at2759"/>
<protein>
    <submittedName>
        <fullName evidence="2">Uncharacterized protein</fullName>
    </submittedName>
</protein>
<dbReference type="AlphaFoldDB" id="A0A7I4YAA3"/>
<keyword evidence="1" id="KW-1185">Reference proteome</keyword>
<accession>A0A7I4YAA3</accession>